<dbReference type="GO" id="GO:0015627">
    <property type="term" value="C:type II protein secretion system complex"/>
    <property type="evidence" value="ECO:0007669"/>
    <property type="project" value="TreeGrafter"/>
</dbReference>
<dbReference type="InterPro" id="IPR010994">
    <property type="entry name" value="RuvA_2-like"/>
</dbReference>
<dbReference type="PANTHER" id="PTHR21180">
    <property type="entry name" value="ENDONUCLEASE/EXONUCLEASE/PHOSPHATASE FAMILY DOMAIN-CONTAINING PROTEIN 1"/>
    <property type="match status" value="1"/>
</dbReference>
<dbReference type="NCBIfam" id="TIGR00426">
    <property type="entry name" value="competence protein ComEA helix-hairpin-helix repeat region"/>
    <property type="match status" value="1"/>
</dbReference>
<gene>
    <name evidence="3" type="ORF">HBH39_06510</name>
</gene>
<dbReference type="SMART" id="SM00278">
    <property type="entry name" value="HhH1"/>
    <property type="match status" value="2"/>
</dbReference>
<dbReference type="EMBL" id="CP050313">
    <property type="protein sequence ID" value="QIR14180.1"/>
    <property type="molecule type" value="Genomic_DNA"/>
</dbReference>
<dbReference type="PANTHER" id="PTHR21180:SF32">
    <property type="entry name" value="ENDONUCLEASE_EXONUCLEASE_PHOSPHATASE FAMILY DOMAIN-CONTAINING PROTEIN 1"/>
    <property type="match status" value="1"/>
</dbReference>
<reference evidence="3 4" key="1">
    <citation type="submission" date="2020-03" db="EMBL/GenBank/DDBJ databases">
        <title>Complete genome sequence of Shewanella sp.</title>
        <authorList>
            <person name="Kim Y.-S."/>
            <person name="Kim S.-J."/>
            <person name="Jung H.-K."/>
            <person name="Kim K.-H."/>
        </authorList>
    </citation>
    <scope>NUCLEOTIDE SEQUENCE [LARGE SCALE GENOMIC DNA]</scope>
    <source>
        <strain evidence="3 4">PN3F2</strain>
    </source>
</reference>
<dbReference type="Pfam" id="PF12836">
    <property type="entry name" value="HHH_3"/>
    <property type="match status" value="1"/>
</dbReference>
<accession>A0A6G9QI11</accession>
<feature type="chain" id="PRO_5026168577" evidence="1">
    <location>
        <begin position="24"/>
        <end position="118"/>
    </location>
</feature>
<proteinExistence type="predicted"/>
<feature type="domain" description="Helix-hairpin-helix DNA-binding motif class 1" evidence="2">
    <location>
        <begin position="96"/>
        <end position="115"/>
    </location>
</feature>
<name>A0A6G9QI11_9GAMM</name>
<protein>
    <submittedName>
        <fullName evidence="3">Helix-hairpin-helix domain-containing protein</fullName>
    </submittedName>
</protein>
<feature type="signal peptide" evidence="1">
    <location>
        <begin position="1"/>
        <end position="23"/>
    </location>
</feature>
<keyword evidence="1" id="KW-0732">Signal</keyword>
<feature type="domain" description="Helix-hairpin-helix DNA-binding motif class 1" evidence="2">
    <location>
        <begin position="66"/>
        <end position="85"/>
    </location>
</feature>
<dbReference type="InterPro" id="IPR004509">
    <property type="entry name" value="Competence_ComEA_HhH"/>
</dbReference>
<dbReference type="InterPro" id="IPR051675">
    <property type="entry name" value="Endo/Exo/Phosphatase_dom_1"/>
</dbReference>
<dbReference type="GO" id="GO:0015628">
    <property type="term" value="P:protein secretion by the type II secretion system"/>
    <property type="evidence" value="ECO:0007669"/>
    <property type="project" value="TreeGrafter"/>
</dbReference>
<evidence type="ECO:0000259" key="2">
    <source>
        <dbReference type="SMART" id="SM00278"/>
    </source>
</evidence>
<evidence type="ECO:0000313" key="3">
    <source>
        <dbReference type="EMBL" id="QIR14180.1"/>
    </source>
</evidence>
<dbReference type="GO" id="GO:0003677">
    <property type="term" value="F:DNA binding"/>
    <property type="evidence" value="ECO:0007669"/>
    <property type="project" value="InterPro"/>
</dbReference>
<dbReference type="GO" id="GO:0006281">
    <property type="term" value="P:DNA repair"/>
    <property type="evidence" value="ECO:0007669"/>
    <property type="project" value="InterPro"/>
</dbReference>
<dbReference type="AlphaFoldDB" id="A0A6G9QI11"/>
<dbReference type="RefSeq" id="WP_167676679.1">
    <property type="nucleotide sequence ID" value="NZ_CP050313.1"/>
</dbReference>
<organism evidence="3 4">
    <name type="scientific">Shewanella aestuarii</name>
    <dbReference type="NCBI Taxonomy" id="1028752"/>
    <lineage>
        <taxon>Bacteria</taxon>
        <taxon>Pseudomonadati</taxon>
        <taxon>Pseudomonadota</taxon>
        <taxon>Gammaproteobacteria</taxon>
        <taxon>Alteromonadales</taxon>
        <taxon>Shewanellaceae</taxon>
        <taxon>Shewanella</taxon>
    </lineage>
</organism>
<keyword evidence="4" id="KW-1185">Reference proteome</keyword>
<dbReference type="Gene3D" id="1.10.150.280">
    <property type="entry name" value="AF1531-like domain"/>
    <property type="match status" value="1"/>
</dbReference>
<sequence>MKLIKLSLIAAALSILPFQAVVAADTKPKEVTKAETIKEVKKDAKAVKSNTVGQITKVNINKASASELQALKGIGEAKAKAIVDYRTKNGKFTDIKQLMEVSGIGEKLIAQNAANMSL</sequence>
<dbReference type="InterPro" id="IPR003583">
    <property type="entry name" value="Hlx-hairpin-Hlx_DNA-bd_motif"/>
</dbReference>
<dbReference type="SUPFAM" id="SSF47781">
    <property type="entry name" value="RuvA domain 2-like"/>
    <property type="match status" value="1"/>
</dbReference>
<evidence type="ECO:0000313" key="4">
    <source>
        <dbReference type="Proteomes" id="UP000502608"/>
    </source>
</evidence>
<dbReference type="Proteomes" id="UP000502608">
    <property type="component" value="Chromosome"/>
</dbReference>
<dbReference type="KEGG" id="saes:HBH39_06510"/>
<evidence type="ECO:0000256" key="1">
    <source>
        <dbReference type="SAM" id="SignalP"/>
    </source>
</evidence>